<dbReference type="GO" id="GO:0016989">
    <property type="term" value="F:sigma factor antagonist activity"/>
    <property type="evidence" value="ECO:0007669"/>
    <property type="project" value="TreeGrafter"/>
</dbReference>
<dbReference type="Proteomes" id="UP000293874">
    <property type="component" value="Unassembled WGS sequence"/>
</dbReference>
<evidence type="ECO:0000259" key="3">
    <source>
        <dbReference type="Pfam" id="PF16344"/>
    </source>
</evidence>
<organism evidence="4 5">
    <name type="scientific">Pseudobacter ginsenosidimutans</name>
    <dbReference type="NCBI Taxonomy" id="661488"/>
    <lineage>
        <taxon>Bacteria</taxon>
        <taxon>Pseudomonadati</taxon>
        <taxon>Bacteroidota</taxon>
        <taxon>Chitinophagia</taxon>
        <taxon>Chitinophagales</taxon>
        <taxon>Chitinophagaceae</taxon>
        <taxon>Pseudobacter</taxon>
    </lineage>
</organism>
<name>A0A4Q7N578_9BACT</name>
<gene>
    <name evidence="4" type="ORF">EV199_2074</name>
</gene>
<keyword evidence="1" id="KW-0812">Transmembrane</keyword>
<evidence type="ECO:0000313" key="5">
    <source>
        <dbReference type="Proteomes" id="UP000293874"/>
    </source>
</evidence>
<dbReference type="AlphaFoldDB" id="A0A4Q7N578"/>
<protein>
    <submittedName>
        <fullName evidence="4">FecR family protein</fullName>
    </submittedName>
</protein>
<dbReference type="EMBL" id="SGXA01000001">
    <property type="protein sequence ID" value="RZS76195.1"/>
    <property type="molecule type" value="Genomic_DNA"/>
</dbReference>
<dbReference type="PANTHER" id="PTHR30273:SF2">
    <property type="entry name" value="PROTEIN FECR"/>
    <property type="match status" value="1"/>
</dbReference>
<dbReference type="InterPro" id="IPR012373">
    <property type="entry name" value="Ferrdict_sens_TM"/>
</dbReference>
<dbReference type="OrthoDB" id="704021at2"/>
<dbReference type="Gene3D" id="3.55.50.30">
    <property type="match status" value="1"/>
</dbReference>
<dbReference type="InterPro" id="IPR032508">
    <property type="entry name" value="FecR_C"/>
</dbReference>
<keyword evidence="1" id="KW-0472">Membrane</keyword>
<reference evidence="4 5" key="1">
    <citation type="submission" date="2019-02" db="EMBL/GenBank/DDBJ databases">
        <title>Genomic Encyclopedia of Type Strains, Phase IV (KMG-IV): sequencing the most valuable type-strain genomes for metagenomic binning, comparative biology and taxonomic classification.</title>
        <authorList>
            <person name="Goeker M."/>
        </authorList>
    </citation>
    <scope>NUCLEOTIDE SEQUENCE [LARGE SCALE GENOMIC DNA]</scope>
    <source>
        <strain evidence="4 5">DSM 18116</strain>
    </source>
</reference>
<evidence type="ECO:0000313" key="4">
    <source>
        <dbReference type="EMBL" id="RZS76195.1"/>
    </source>
</evidence>
<sequence length="407" mass="45242">MLADQLKILIERFLDESITAAEKAQLASMLEEDAHADAFKNILSDELKQRRFELEPDEETGRLIRNQVLLQIHSSEEENTQAPVRNIRRNRLWYWAAASALVLITSGIVLFSIQEKANPVIETVKSVDIPAGREGAILTLADGSQLVLDSLRNGKIAEQNGSDIHLSNGAMTYEPKEDLDSKVTFNTMTTPKGRQFQFTLPDGTKVWLNAASSLKYPTAFTGKQRAVQLTGEAYFEVAADMRKPFIVTANQKAEVEVLGTEFNINSYDNEIDIKATLVNGMVKVKNISTAVPASVNKEMLLKPGQQAIVIPAPAGNYPAITIDQSADIEKITAWKKGLFNFEGSSLVEVMKELERWYDIEVSYEGSPPAIRFYGKMGKDLSLKDLLDALDMSKVKFVIEGKKLIVKK</sequence>
<feature type="transmembrane region" description="Helical" evidence="1">
    <location>
        <begin position="92"/>
        <end position="113"/>
    </location>
</feature>
<proteinExistence type="predicted"/>
<evidence type="ECO:0000256" key="1">
    <source>
        <dbReference type="SAM" id="Phobius"/>
    </source>
</evidence>
<accession>A0A4Q7N578</accession>
<keyword evidence="5" id="KW-1185">Reference proteome</keyword>
<comment type="caution">
    <text evidence="4">The sequence shown here is derived from an EMBL/GenBank/DDBJ whole genome shotgun (WGS) entry which is preliminary data.</text>
</comment>
<dbReference type="Pfam" id="PF04773">
    <property type="entry name" value="FecR"/>
    <property type="match status" value="1"/>
</dbReference>
<dbReference type="Pfam" id="PF16344">
    <property type="entry name" value="FecR_C"/>
    <property type="match status" value="1"/>
</dbReference>
<evidence type="ECO:0000259" key="2">
    <source>
        <dbReference type="Pfam" id="PF04773"/>
    </source>
</evidence>
<dbReference type="PANTHER" id="PTHR30273">
    <property type="entry name" value="PERIPLASMIC SIGNAL SENSOR AND SIGMA FACTOR ACTIVATOR FECR-RELATED"/>
    <property type="match status" value="1"/>
</dbReference>
<dbReference type="Gene3D" id="2.60.120.1440">
    <property type="match status" value="1"/>
</dbReference>
<dbReference type="RefSeq" id="WP_130540509.1">
    <property type="nucleotide sequence ID" value="NZ_CP042431.1"/>
</dbReference>
<dbReference type="FunFam" id="2.60.120.1440:FF:000001">
    <property type="entry name" value="Putative anti-sigma factor"/>
    <property type="match status" value="1"/>
</dbReference>
<dbReference type="InterPro" id="IPR006860">
    <property type="entry name" value="FecR"/>
</dbReference>
<feature type="domain" description="FecR protein" evidence="2">
    <location>
        <begin position="187"/>
        <end position="282"/>
    </location>
</feature>
<feature type="domain" description="Protein FecR C-terminal" evidence="3">
    <location>
        <begin position="339"/>
        <end position="405"/>
    </location>
</feature>
<keyword evidence="1" id="KW-1133">Transmembrane helix</keyword>